<comment type="caution">
    <text evidence="1">The sequence shown here is derived from an EMBL/GenBank/DDBJ whole genome shotgun (WGS) entry which is preliminary data.</text>
</comment>
<evidence type="ECO:0000313" key="1">
    <source>
        <dbReference type="EMBL" id="MPM62470.1"/>
    </source>
</evidence>
<dbReference type="Pfam" id="PF14903">
    <property type="entry name" value="WG_beta_rep"/>
    <property type="match status" value="3"/>
</dbReference>
<protein>
    <recommendedName>
        <fullName evidence="2">WG repeat-containing protein</fullName>
    </recommendedName>
</protein>
<evidence type="ECO:0008006" key="2">
    <source>
        <dbReference type="Google" id="ProtNLM"/>
    </source>
</evidence>
<dbReference type="InterPro" id="IPR032774">
    <property type="entry name" value="WG_beta_rep"/>
</dbReference>
<dbReference type="EMBL" id="VSSQ01018879">
    <property type="protein sequence ID" value="MPM62470.1"/>
    <property type="molecule type" value="Genomic_DNA"/>
</dbReference>
<name>A0A645BAG9_9ZZZZ</name>
<accession>A0A645BAG9</accession>
<organism evidence="1">
    <name type="scientific">bioreactor metagenome</name>
    <dbReference type="NCBI Taxonomy" id="1076179"/>
    <lineage>
        <taxon>unclassified sequences</taxon>
        <taxon>metagenomes</taxon>
        <taxon>ecological metagenomes</taxon>
    </lineage>
</organism>
<sequence length="524" mass="59321">MRICSVSGLYSQFREFLRPADVFTQDAVKNGRLNLYAIKPDSMQFQRGAGDRRDPGFGFVANSSRTPMFLKKYIYTDQIERNRDLYCNMKTFVRQKRFTFIDSSGYALTDPVFIKTFPFSEGLAVVKTGSKYGYINKEGEIVIKPKFRRAGSFSDGMAAVVEKGGKYGYINYDGEWVIEPEFREALAFREGLAPVKPANLFGYIDETGTVVIKPSWLRANPFYNGTAVVYNKNGFGLIDQTGKSILKCHFSRITPPDSNRNRFVTKGKVMFLVNEKGETISRKSKIILPAGCGYYSVKNGFKYTVIRTDGTVVAGFDSDRPLLVGDERVLVTRHNKYYYYNLAGEKLFGPYVKASEFNLGCAVVSEQLQSYIIDTDGNKLYQLTRSRLSAAGSFDDNGIAVIRSGSVFMLIDTAGHVRIRTMERPVYAGGHMYILKDEGTYLYNVQTKVSYTFSKWSEISQPSEGYFTVTSNGLYGVMDIFGRYDTEPQFTNIERVRQGIYKVSYGDKTGYLRFDGTVIWEPTR</sequence>
<reference evidence="1" key="1">
    <citation type="submission" date="2019-08" db="EMBL/GenBank/DDBJ databases">
        <authorList>
            <person name="Kucharzyk K."/>
            <person name="Murdoch R.W."/>
            <person name="Higgins S."/>
            <person name="Loffler F."/>
        </authorList>
    </citation>
    <scope>NUCLEOTIDE SEQUENCE</scope>
</reference>
<dbReference type="PANTHER" id="PTHR37841">
    <property type="entry name" value="GLR2918 PROTEIN"/>
    <property type="match status" value="1"/>
</dbReference>
<dbReference type="PANTHER" id="PTHR37841:SF1">
    <property type="entry name" value="DUF3298 DOMAIN-CONTAINING PROTEIN"/>
    <property type="match status" value="1"/>
</dbReference>
<proteinExistence type="predicted"/>
<gene>
    <name evidence="1" type="ORF">SDC9_109342</name>
</gene>
<dbReference type="AlphaFoldDB" id="A0A645BAG9"/>
<dbReference type="SUPFAM" id="SSF69360">
    <property type="entry name" value="Cell wall binding repeat"/>
    <property type="match status" value="2"/>
</dbReference>